<dbReference type="PANTHER" id="PTHR32046:SF11">
    <property type="entry name" value="IMMUNE-ASSOCIATED NUCLEOTIDE-BINDING PROTEIN 10-LIKE"/>
    <property type="match status" value="1"/>
</dbReference>
<name>A0A0D2DL05_9EURO</name>
<dbReference type="Pfam" id="PF26633">
    <property type="entry name" value="DUF8206"/>
    <property type="match status" value="1"/>
</dbReference>
<reference evidence="5 6" key="1">
    <citation type="submission" date="2015-01" db="EMBL/GenBank/DDBJ databases">
        <title>The Genome Sequence of Capronia semiimmersa CBS27337.</title>
        <authorList>
            <consortium name="The Broad Institute Genomics Platform"/>
            <person name="Cuomo C."/>
            <person name="de Hoog S."/>
            <person name="Gorbushina A."/>
            <person name="Stielow B."/>
            <person name="Teixiera M."/>
            <person name="Abouelleil A."/>
            <person name="Chapman S.B."/>
            <person name="Priest M."/>
            <person name="Young S.K."/>
            <person name="Wortman J."/>
            <person name="Nusbaum C."/>
            <person name="Birren B."/>
        </authorList>
    </citation>
    <scope>NUCLEOTIDE SEQUENCE [LARGE SCALE GENOMIC DNA]</scope>
    <source>
        <strain evidence="5 6">CBS 27337</strain>
    </source>
</reference>
<organism evidence="5 6">
    <name type="scientific">Phialophora macrospora</name>
    <dbReference type="NCBI Taxonomy" id="1851006"/>
    <lineage>
        <taxon>Eukaryota</taxon>
        <taxon>Fungi</taxon>
        <taxon>Dikarya</taxon>
        <taxon>Ascomycota</taxon>
        <taxon>Pezizomycotina</taxon>
        <taxon>Eurotiomycetes</taxon>
        <taxon>Chaetothyriomycetidae</taxon>
        <taxon>Chaetothyriales</taxon>
        <taxon>Herpotrichiellaceae</taxon>
        <taxon>Phialophora</taxon>
    </lineage>
</organism>
<dbReference type="Gene3D" id="3.40.50.300">
    <property type="entry name" value="P-loop containing nucleotide triphosphate hydrolases"/>
    <property type="match status" value="1"/>
</dbReference>
<dbReference type="Pfam" id="PF24676">
    <property type="entry name" value="DUF7656"/>
    <property type="match status" value="1"/>
</dbReference>
<dbReference type="InterPro" id="IPR058519">
    <property type="entry name" value="DUF8206"/>
</dbReference>
<dbReference type="InterPro" id="IPR027417">
    <property type="entry name" value="P-loop_NTPase"/>
</dbReference>
<dbReference type="Proteomes" id="UP000054266">
    <property type="component" value="Unassembled WGS sequence"/>
</dbReference>
<feature type="domain" description="DUF7656" evidence="3">
    <location>
        <begin position="405"/>
        <end position="511"/>
    </location>
</feature>
<dbReference type="InterPro" id="IPR056072">
    <property type="entry name" value="SNTX_MACPF/CDC-like_dom"/>
</dbReference>
<feature type="domain" description="DUF8206" evidence="4">
    <location>
        <begin position="952"/>
        <end position="1032"/>
    </location>
</feature>
<dbReference type="STRING" id="5601.A0A0D2DL05"/>
<evidence type="ECO:0000259" key="2">
    <source>
        <dbReference type="Pfam" id="PF24674"/>
    </source>
</evidence>
<evidence type="ECO:0000313" key="6">
    <source>
        <dbReference type="Proteomes" id="UP000054266"/>
    </source>
</evidence>
<proteinExistence type="predicted"/>
<evidence type="ECO:0000259" key="3">
    <source>
        <dbReference type="Pfam" id="PF24676"/>
    </source>
</evidence>
<sequence length="1265" mass="141541">MASLQRRLAVGDEARIGTFYNARNDQFLPGNLFGDHDLDNVIRVSPIATPIIQLDHDDSYASKFRMLEIGPSTAATILAGWLDCKGSFKVLEEHHNTDDDDDWSALYHTILTVEEKLELGHPGLRDCAAAAAAAVDGQPLQNVTHVVIAVQWGVRTVITAQYPPDGHAREGQLKSQMDEFKAATEAALQAAGDDPKVCYLAAGSSDEVPGHLDIKVYSDVFPCAGRGGIIMDDLRKTFELLQTLPLHIKDDNCGKGRPLAYMLLPIDIFALYTPLPLQLLSPLAAAAPPSLPQEDTLNAFIGVFDEFQSCRHRLAKYITYVASRKQYLLPETVGAFESCLERLVDAESALKTQFPLALRSARHYGDHAALAGLLHEYVDGTSSPRHIIADVDVSDLAAVEILDELVSKGAVYIGGDGAMLGRELAKHNPGKAYVLYFDRLCMAEDPDPSWTSNYSRFLELLAHRDDEAAPTPTLFAIYDTGAAEGPYSDFLHIAMLENGREITSDLVEYEKFMSERCVARCLPGTFETDDIKKPIKRRFVTMPCPHRHCDQQLDCHWTCFGCLEPVEYGYTDDFFYCACGRSKFTNYEFRCNGLVHGPGFGRPDPSVTVKRLRRLESLNYVNILILGETGVGKSTFVNAMVNYLEFATLDDALASEVLRWVIPCSFSTQYINRASPDNEIEEHFVKVGSRDDEKDGSKGDSATQRTTVYSVTVPSDSTTYTVRLIDTPGIGDARGVEFDKQNIMDILTTISSYDELHGILILLKPNNSRLTITFQYCVKELLVHLHQSAARNMVFGFTNTRTTNYTPGDTFQPLKRLLGENTSIGLSLLANTTYCFDSESFRFLAAAKNGLNMPNKDDFDRSWTHSRDETVRLIEHFKAIPPHPTKSTISLNGARRSIQELTKPMVDISELIRKNIALVNEQIQELRDKELTGDRLRDNLQIQKIQLKPELLRRARTVCTHTACTEIRDDGMGSNEKVIVYKTHCHAACHLEDVPIDVLAPPQLVWCQAFDGEIWCRRCRHHWQEHMHVVYELKEHTVTVTNSTIEQQLRDHATDMTLRAMAIDKLDRTIDEYQREHDTIRDAAAKFGVFLKKHSITPINDATEAYLLFLIKAERDKVEVGGNDTKLKALEAELRSHKETIAVLTRSINSKSSSSSAANDDMTEAGIERLVRKLYNLEHFGNNLQWLQHGITLAHEATNREIPLTVKRNPVNATGRKPRKLEIRSKGTANINPSQPPPPSDPDSIITITKRIRGVGDLVTGFLRL</sequence>
<dbReference type="InterPro" id="IPR025662">
    <property type="entry name" value="Sigma_54_int_dom_ATP-bd_1"/>
</dbReference>
<feature type="domain" description="SNTX MACPF/CDC-like" evidence="2">
    <location>
        <begin position="7"/>
        <end position="267"/>
    </location>
</feature>
<feature type="region of interest" description="Disordered" evidence="1">
    <location>
        <begin position="1224"/>
        <end position="1244"/>
    </location>
</feature>
<evidence type="ECO:0000313" key="5">
    <source>
        <dbReference type="EMBL" id="KIW63052.1"/>
    </source>
</evidence>
<protein>
    <submittedName>
        <fullName evidence="5">Uncharacterized protein</fullName>
    </submittedName>
</protein>
<dbReference type="HOGENOM" id="CLU_008351_0_0_1"/>
<evidence type="ECO:0000256" key="1">
    <source>
        <dbReference type="SAM" id="MobiDB-lite"/>
    </source>
</evidence>
<dbReference type="PROSITE" id="PS00675">
    <property type="entry name" value="SIGMA54_INTERACT_1"/>
    <property type="match status" value="1"/>
</dbReference>
<dbReference type="AlphaFoldDB" id="A0A0D2DL05"/>
<dbReference type="EMBL" id="KN846962">
    <property type="protein sequence ID" value="KIW63052.1"/>
    <property type="molecule type" value="Genomic_DNA"/>
</dbReference>
<dbReference type="InterPro" id="IPR056073">
    <property type="entry name" value="DUF7656"/>
</dbReference>
<gene>
    <name evidence="5" type="ORF">PV04_09930</name>
</gene>
<keyword evidence="6" id="KW-1185">Reference proteome</keyword>
<dbReference type="PANTHER" id="PTHR32046">
    <property type="entry name" value="G DOMAIN-CONTAINING PROTEIN"/>
    <property type="match status" value="1"/>
</dbReference>
<dbReference type="Pfam" id="PF24674">
    <property type="entry name" value="MACPF_SNTX"/>
    <property type="match status" value="1"/>
</dbReference>
<dbReference type="SUPFAM" id="SSF52540">
    <property type="entry name" value="P-loop containing nucleoside triphosphate hydrolases"/>
    <property type="match status" value="1"/>
</dbReference>
<accession>A0A0D2DL05</accession>
<evidence type="ECO:0000259" key="4">
    <source>
        <dbReference type="Pfam" id="PF26633"/>
    </source>
</evidence>